<dbReference type="AlphaFoldDB" id="A0A0B5ID70"/>
<accession>A0A0B5ID70</accession>
<evidence type="ECO:0000313" key="2">
    <source>
        <dbReference type="Proteomes" id="UP000031774"/>
    </source>
</evidence>
<proteinExistence type="predicted"/>
<name>A0A0B5ID70_9ACTN</name>
<organism evidence="1 2">
    <name type="scientific">Streptomyces vietnamensis</name>
    <dbReference type="NCBI Taxonomy" id="362257"/>
    <lineage>
        <taxon>Bacteria</taxon>
        <taxon>Bacillati</taxon>
        <taxon>Actinomycetota</taxon>
        <taxon>Actinomycetes</taxon>
        <taxon>Kitasatosporales</taxon>
        <taxon>Streptomycetaceae</taxon>
        <taxon>Streptomyces</taxon>
    </lineage>
</organism>
<protein>
    <recommendedName>
        <fullName evidence="3">STAS domain-containing protein</fullName>
    </recommendedName>
</protein>
<reference evidence="1 2" key="1">
    <citation type="submission" date="2014-12" db="EMBL/GenBank/DDBJ databases">
        <title>Complete genome sequence of Streptomyces vietnamensis strain GIMV4.0001, a genetic manipulable producer of the benzoisochromanequinone antibiotic granaticin.</title>
        <authorList>
            <person name="Deng M.R."/>
            <person name="Guo J."/>
            <person name="Ma L.Y."/>
            <person name="Feng G.D."/>
            <person name="Mo C.Y."/>
            <person name="Zhu H.H."/>
        </authorList>
    </citation>
    <scope>NUCLEOTIDE SEQUENCE [LARGE SCALE GENOMIC DNA]</scope>
    <source>
        <strain evidence="2">GIMV4.0001</strain>
    </source>
</reference>
<dbReference type="HOGENOM" id="CLU_169061_0_0_11"/>
<dbReference type="InterPro" id="IPR036513">
    <property type="entry name" value="STAS_dom_sf"/>
</dbReference>
<dbReference type="Gene3D" id="3.30.750.24">
    <property type="entry name" value="STAS domain"/>
    <property type="match status" value="1"/>
</dbReference>
<evidence type="ECO:0000313" key="1">
    <source>
        <dbReference type="EMBL" id="AJF68447.1"/>
    </source>
</evidence>
<dbReference type="RefSeq" id="WP_041132370.1">
    <property type="nucleotide sequence ID" value="NZ_CP010407.1"/>
</dbReference>
<dbReference type="SUPFAM" id="SSF52091">
    <property type="entry name" value="SpoIIaa-like"/>
    <property type="match status" value="1"/>
</dbReference>
<evidence type="ECO:0008006" key="3">
    <source>
        <dbReference type="Google" id="ProtNLM"/>
    </source>
</evidence>
<dbReference type="KEGG" id="svt:SVTN_32980"/>
<keyword evidence="2" id="KW-1185">Reference proteome</keyword>
<dbReference type="Proteomes" id="UP000031774">
    <property type="component" value="Chromosome"/>
</dbReference>
<sequence>MLISHAVRHDALHVTLHRDLDVTNRAAAALQIQALVQEHRPVRVVIVVPAADPSPATLSALARAHRMCAGLGVPLTLSGASDRTRRLLDANSA</sequence>
<dbReference type="EMBL" id="CP010407">
    <property type="protein sequence ID" value="AJF68447.1"/>
    <property type="molecule type" value="Genomic_DNA"/>
</dbReference>
<gene>
    <name evidence="1" type="ORF">SVTN_32980</name>
</gene>